<dbReference type="PANTHER" id="PTHR43022:SF1">
    <property type="entry name" value="PROTEIN SMF"/>
    <property type="match status" value="1"/>
</dbReference>
<organism evidence="3 4">
    <name type="scientific">Fluviispira sanaruensis</name>
    <dbReference type="NCBI Taxonomy" id="2493639"/>
    <lineage>
        <taxon>Bacteria</taxon>
        <taxon>Pseudomonadati</taxon>
        <taxon>Bdellovibrionota</taxon>
        <taxon>Oligoflexia</taxon>
        <taxon>Silvanigrellales</taxon>
        <taxon>Silvanigrellaceae</taxon>
        <taxon>Fluviispira</taxon>
    </lineage>
</organism>
<accession>A0A4P2VQN6</accession>
<reference evidence="3 4" key="1">
    <citation type="submission" date="2018-12" db="EMBL/GenBank/DDBJ databases">
        <title>Rubrispira sanarue gen. nov., sp., nov., a member of the order Silvanigrellales, isolated from a brackish lake in Hamamatsu Japan.</title>
        <authorList>
            <person name="Maejima Y."/>
            <person name="Iino T."/>
            <person name="Muraguchi Y."/>
            <person name="Fukuda K."/>
            <person name="Nojiri H."/>
            <person name="Ohkuma M."/>
            <person name="Moriuchi R."/>
            <person name="Dohra H."/>
            <person name="Kimbara K."/>
            <person name="Shintani M."/>
        </authorList>
    </citation>
    <scope>NUCLEOTIDE SEQUENCE [LARGE SCALE GENOMIC DNA]</scope>
    <source>
        <strain evidence="3 4">RF1110005</strain>
        <plasmid evidence="3 4">68K</plasmid>
    </source>
</reference>
<dbReference type="OrthoDB" id="9785707at2"/>
<evidence type="ECO:0000256" key="1">
    <source>
        <dbReference type="ARBA" id="ARBA00006525"/>
    </source>
</evidence>
<dbReference type="KEGG" id="sbf:JCM31447_32240"/>
<protein>
    <submittedName>
        <fullName evidence="3">DNA-processing protein DprA</fullName>
    </submittedName>
</protein>
<evidence type="ECO:0000259" key="2">
    <source>
        <dbReference type="Pfam" id="PF02481"/>
    </source>
</evidence>
<sequence length="295" mass="33298">MENSIFENLQSCAISPSLEIGSYEALWDQSEKMGFAKLAKMFASGAMFPSHFIATEVAEKYYAEVMKRVQNANLNQFGVRIRGTLDYKPSFLEACEPLEVIYYEGLWDLVYTPSVAIVGTRHPSEEGIRRAKKLTQGLIEKGYTIVSGLAAGIDTAAHSTALEYGGKTIAVIGTPLSEVYPKENKDLFARIAKDHLIISQVPFIKYEKQNIKTKRLYFPERNKTMSALTKATVIVEAGETSGTLVQARAALKQKRKLFILQNNFDNPRLTWPKRMEEKGAIRVKDFNDLWVHLEY</sequence>
<dbReference type="InterPro" id="IPR057666">
    <property type="entry name" value="DrpA_SLOG"/>
</dbReference>
<dbReference type="Proteomes" id="UP000291236">
    <property type="component" value="Plasmid 68K"/>
</dbReference>
<dbReference type="PANTHER" id="PTHR43022">
    <property type="entry name" value="PROTEIN SMF"/>
    <property type="match status" value="1"/>
</dbReference>
<keyword evidence="4" id="KW-1185">Reference proteome</keyword>
<dbReference type="AlphaFoldDB" id="A0A4P2VQN6"/>
<evidence type="ECO:0000313" key="4">
    <source>
        <dbReference type="Proteomes" id="UP000291236"/>
    </source>
</evidence>
<gene>
    <name evidence="3" type="ORF">JCM31447_32240</name>
</gene>
<name>A0A4P2VQN6_FLUSA</name>
<proteinExistence type="inferred from homology"/>
<evidence type="ECO:0000313" key="3">
    <source>
        <dbReference type="EMBL" id="BBH54750.1"/>
    </source>
</evidence>
<comment type="similarity">
    <text evidence="1">Belongs to the DprA/Smf family.</text>
</comment>
<dbReference type="SUPFAM" id="SSF102405">
    <property type="entry name" value="MCP/YpsA-like"/>
    <property type="match status" value="1"/>
</dbReference>
<dbReference type="RefSeq" id="WP_130613357.1">
    <property type="nucleotide sequence ID" value="NZ_AP019370.1"/>
</dbReference>
<dbReference type="EMBL" id="AP019370">
    <property type="protein sequence ID" value="BBH54750.1"/>
    <property type="molecule type" value="Genomic_DNA"/>
</dbReference>
<feature type="domain" description="Smf/DprA SLOG" evidence="2">
    <location>
        <begin position="86"/>
        <end position="292"/>
    </location>
</feature>
<geneLocation type="plasmid" evidence="3 4">
    <name>68K</name>
</geneLocation>
<dbReference type="Gene3D" id="3.40.50.450">
    <property type="match status" value="1"/>
</dbReference>
<dbReference type="InterPro" id="IPR003488">
    <property type="entry name" value="DprA"/>
</dbReference>
<dbReference type="GO" id="GO:0009294">
    <property type="term" value="P:DNA-mediated transformation"/>
    <property type="evidence" value="ECO:0007669"/>
    <property type="project" value="InterPro"/>
</dbReference>
<keyword evidence="3" id="KW-0614">Plasmid</keyword>
<dbReference type="Pfam" id="PF02481">
    <property type="entry name" value="DNA_processg_A"/>
    <property type="match status" value="1"/>
</dbReference>